<protein>
    <submittedName>
        <fullName evidence="1">Uncharacterized protein</fullName>
    </submittedName>
</protein>
<dbReference type="OrthoDB" id="78979at2759"/>
<name>A0A1V9ZWI3_9STRA</name>
<dbReference type="Gene3D" id="2.10.50.10">
    <property type="entry name" value="Tumor Necrosis Factor Receptor, subunit A, domain 2"/>
    <property type="match status" value="10"/>
</dbReference>
<accession>A0A1V9ZWI3</accession>
<dbReference type="SUPFAM" id="SSF57184">
    <property type="entry name" value="Growth factor receptor domain"/>
    <property type="match status" value="6"/>
</dbReference>
<evidence type="ECO:0000313" key="1">
    <source>
        <dbReference type="EMBL" id="OQS02383.1"/>
    </source>
</evidence>
<dbReference type="PANTHER" id="PTHR47236">
    <property type="entry name" value="GENE, 32742-RELATED-RELATED"/>
    <property type="match status" value="1"/>
</dbReference>
<dbReference type="PANTHER" id="PTHR47236:SF4">
    <property type="entry name" value="GENE 9195-RELATED"/>
    <property type="match status" value="1"/>
</dbReference>
<dbReference type="Proteomes" id="UP000243217">
    <property type="component" value="Unassembled WGS sequence"/>
</dbReference>
<evidence type="ECO:0000313" key="2">
    <source>
        <dbReference type="Proteomes" id="UP000243217"/>
    </source>
</evidence>
<dbReference type="InterPro" id="IPR009030">
    <property type="entry name" value="Growth_fac_rcpt_cys_sf"/>
</dbReference>
<dbReference type="STRING" id="74557.A0A1V9ZWI3"/>
<dbReference type="AlphaFoldDB" id="A0A1V9ZWI3"/>
<keyword evidence="2" id="KW-1185">Reference proteome</keyword>
<comment type="caution">
    <text evidence="1">The sequence shown here is derived from an EMBL/GenBank/DDBJ whole genome shotgun (WGS) entry which is preliminary data.</text>
</comment>
<organism evidence="1 2">
    <name type="scientific">Thraustotheca clavata</name>
    <dbReference type="NCBI Taxonomy" id="74557"/>
    <lineage>
        <taxon>Eukaryota</taxon>
        <taxon>Sar</taxon>
        <taxon>Stramenopiles</taxon>
        <taxon>Oomycota</taxon>
        <taxon>Saprolegniomycetes</taxon>
        <taxon>Saprolegniales</taxon>
        <taxon>Achlyaceae</taxon>
        <taxon>Thraustotheca</taxon>
    </lineage>
</organism>
<reference evidence="1 2" key="1">
    <citation type="journal article" date="2014" name="Genome Biol. Evol.">
        <title>The secreted proteins of Achlya hypogyna and Thraustotheca clavata identify the ancestral oomycete secretome and reveal gene acquisitions by horizontal gene transfer.</title>
        <authorList>
            <person name="Misner I."/>
            <person name="Blouin N."/>
            <person name="Leonard G."/>
            <person name="Richards T.A."/>
            <person name="Lane C.E."/>
        </authorList>
    </citation>
    <scope>NUCLEOTIDE SEQUENCE [LARGE SCALE GENOMIC DNA]</scope>
    <source>
        <strain evidence="1 2">ATCC 34112</strain>
    </source>
</reference>
<dbReference type="SMART" id="SM01411">
    <property type="entry name" value="Ephrin_rec_like"/>
    <property type="match status" value="17"/>
</dbReference>
<proteinExistence type="predicted"/>
<sequence>MSTSSTQMPCPPRYYLNRTQGRSQDDCAVCPAGKYCTIGTSVPMVCPQGYYCITGTSEPEPCPLGTFGNSTGLKMMEDCFTCLPGMYCDGTALTNPSGPCDAGFYCTGGSYTSAPSGSAGTIVYQSSGQYVGGLCNKGGYCPLGSSTSIPCPTGTYNNATGAQSLSECTSCPPGYYCEGNGLSLPTDVCAAGYYCTSGAQTPTQYESPIGYFSAAGAYSPSACPPGTYNNQVRQSQCPSCPPRFYCNNTATIQPAVCPQGYYCPLSTALPLKCPAGTYSNMTGLGAASECLTCPPGSYCQTSGLVQPSGPCLAGYVCTGGATFPNPNGQSFGTVCPVGSYCPSGSALPFPCPLGTYRPNTLGQNITDCTPSPGGTYSNATGLVAPTGVCASGYYCTLQASTPTPTDGTTGNICPIGYYCPQGSPLPLKCVEGTYSGSVGLTQCTQCPAGSYCNGVSTGQYLPCPAGYYCPQGTTSHPLPCPIGSFNNYTGIPSIYNCTVCTPGSYCSQTALTQPSGPCQQGFFCNAGSVNPFGQTTSQLVNGTLSANASLCTAGYYCPTGTYIPIPCPVGTYLPALGGQTMSSCLLCPPGKYCNSTGATVPSGSCSPGYYCQLNNNVAQPTLLTISNGTQLGGGICPVGTYCPGGSSTPLACVAGTYSISVGASQCRYYCPNGTSDYTLYPCAKGYYCPQGTSYIDEYPCPKGTYSNQTGLQNVTQCVFAPGGMYVDVVGAISPGSYTATPTGQTNAFGVIGNQCHIGSYCPEGSSNPVPCPLGTYGSSLQLQNQSSCTTCDPGYICPTSGLTNSTLLCPPGSYCPGGQYSGSQNYCPVGSFCPSGSIVPQPCPAGTFNNNTGQASCQICPARYYCLANSTAPLPCPPGYYCPVQTQYGTQFPCLSGTFSNSALLQSSNECLDCPPGQYCSGLPPTNVSTGFCSSPYFCSRRATSPRPNDTSGGLCSAGYVCLDGASIPNPTDNVTGYACPAGKYCPPGSPYPLGCSPGTYSPLLGAGACLGCQGGFYCPQNTSVPVVCPVGSFCPQNSSQPLPCPIGTYSNNTSLVSAAQCPMCPPAYYCNSTGLIQPSGLCLAGYICTGVNSTFGSICPPGKYCPEGSAIGTPCPLGTYRPNNQGQSVNDCSPSPGGTFTYATGLLAPTGICAPGYYCSLQATTSSPTDGTTGNICPIGYYCPQGSTSPLWCSWAVTVYNLSCWIIL</sequence>
<dbReference type="EMBL" id="JNBS01001138">
    <property type="protein sequence ID" value="OQS02383.1"/>
    <property type="molecule type" value="Genomic_DNA"/>
</dbReference>
<gene>
    <name evidence="1" type="ORF">THRCLA_21431</name>
</gene>